<dbReference type="PANTHER" id="PTHR43434:SF1">
    <property type="entry name" value="PHOSPHOGLYCOLATE PHOSPHATASE"/>
    <property type="match status" value="1"/>
</dbReference>
<comment type="caution">
    <text evidence="1">The sequence shown here is derived from an EMBL/GenBank/DDBJ whole genome shotgun (WGS) entry which is preliminary data.</text>
</comment>
<dbReference type="RefSeq" id="WP_003563745.1">
    <property type="nucleotide sequence ID" value="NZ_BAYM01000387.1"/>
</dbReference>
<dbReference type="SMR" id="A0A0C9PSK4"/>
<dbReference type="InterPro" id="IPR006439">
    <property type="entry name" value="HAD-SF_hydro_IA"/>
</dbReference>
<reference evidence="2" key="1">
    <citation type="submission" date="2014-05" db="EMBL/GenBank/DDBJ databases">
        <title>Whole genome sequencing of Lactobacillus casei NRIC0644.</title>
        <authorList>
            <person name="Atarashi H."/>
            <person name="Yoshida Y."/>
            <person name="Fujimura S."/>
            <person name="Tanaka N."/>
            <person name="Shiwa Y."/>
            <person name="Yoshikawa H."/>
            <person name="Okada S."/>
            <person name="Nakagawa J."/>
        </authorList>
    </citation>
    <scope>NUCLEOTIDE SEQUENCE [LARGE SCALE GENOMIC DNA]</scope>
    <source>
        <strain evidence="2">NRIC0644</strain>
    </source>
</reference>
<evidence type="ECO:0000313" key="1">
    <source>
        <dbReference type="EMBL" id="GAN37901.1"/>
    </source>
</evidence>
<dbReference type="GO" id="GO:0008967">
    <property type="term" value="F:phosphoglycolate phosphatase activity"/>
    <property type="evidence" value="ECO:0007669"/>
    <property type="project" value="TreeGrafter"/>
</dbReference>
<accession>A0A0C9PSK4</accession>
<dbReference type="SUPFAM" id="SSF56784">
    <property type="entry name" value="HAD-like"/>
    <property type="match status" value="1"/>
</dbReference>
<dbReference type="GO" id="GO:0006281">
    <property type="term" value="P:DNA repair"/>
    <property type="evidence" value="ECO:0007669"/>
    <property type="project" value="TreeGrafter"/>
</dbReference>
<dbReference type="InterPro" id="IPR023214">
    <property type="entry name" value="HAD_sf"/>
</dbReference>
<dbReference type="Pfam" id="PF13419">
    <property type="entry name" value="HAD_2"/>
    <property type="match status" value="1"/>
</dbReference>
<sequence>MNTFIFDIDGTLLDNVEAYLYGLQKTLRRHGREVPIHELTWTNGRAGVDSLAELGFSAAEIPEVHEQWREDSKEFLTDIAWFPGMQHALNQLKQTYKLGLVTSKDKTQFIEEDKKFHFSPYFDAIVVAGEAKRNKPFGDPITLARERLGSEPASTIYIGDTPTDAQAAADAKVAFALAGWTTPPSNEVMPRVAVLQQASDLLTLPTLA</sequence>
<dbReference type="SFLD" id="SFLDS00003">
    <property type="entry name" value="Haloacid_Dehalogenase"/>
    <property type="match status" value="1"/>
</dbReference>
<dbReference type="PANTHER" id="PTHR43434">
    <property type="entry name" value="PHOSPHOGLYCOLATE PHOSPHATASE"/>
    <property type="match status" value="1"/>
</dbReference>
<name>A0A0C9PSK4_LACPA</name>
<dbReference type="EMBL" id="BAYM01000387">
    <property type="protein sequence ID" value="GAN37901.1"/>
    <property type="molecule type" value="Genomic_DNA"/>
</dbReference>
<dbReference type="Gene3D" id="1.10.150.240">
    <property type="entry name" value="Putative phosphatase, domain 2"/>
    <property type="match status" value="1"/>
</dbReference>
<dbReference type="SFLD" id="SFLDG01129">
    <property type="entry name" value="C1.5:_HAD__Beta-PGM__Phosphata"/>
    <property type="match status" value="1"/>
</dbReference>
<proteinExistence type="predicted"/>
<dbReference type="Proteomes" id="UP000032552">
    <property type="component" value="Unassembled WGS sequence"/>
</dbReference>
<dbReference type="InterPro" id="IPR050155">
    <property type="entry name" value="HAD-like_hydrolase_sf"/>
</dbReference>
<evidence type="ECO:0000313" key="2">
    <source>
        <dbReference type="Proteomes" id="UP000032552"/>
    </source>
</evidence>
<dbReference type="AlphaFoldDB" id="A0A0C9PSK4"/>
<protein>
    <submittedName>
        <fullName evidence="1">Possible phosphoglycolate phosphatase</fullName>
    </submittedName>
</protein>
<organism evidence="1 2">
    <name type="scientific">Lacticaseibacillus paracasei NRIC 0644</name>
    <dbReference type="NCBI Taxonomy" id="1435038"/>
    <lineage>
        <taxon>Bacteria</taxon>
        <taxon>Bacillati</taxon>
        <taxon>Bacillota</taxon>
        <taxon>Bacilli</taxon>
        <taxon>Lactobacillales</taxon>
        <taxon>Lactobacillaceae</taxon>
        <taxon>Lacticaseibacillus</taxon>
    </lineage>
</organism>
<dbReference type="NCBIfam" id="TIGR01549">
    <property type="entry name" value="HAD-SF-IA-v1"/>
    <property type="match status" value="1"/>
</dbReference>
<dbReference type="Gene3D" id="3.40.50.1000">
    <property type="entry name" value="HAD superfamily/HAD-like"/>
    <property type="match status" value="1"/>
</dbReference>
<dbReference type="InterPro" id="IPR023198">
    <property type="entry name" value="PGP-like_dom2"/>
</dbReference>
<dbReference type="GeneID" id="57089304"/>
<dbReference type="InterPro" id="IPR036412">
    <property type="entry name" value="HAD-like_sf"/>
</dbReference>
<dbReference type="InterPro" id="IPR041492">
    <property type="entry name" value="HAD_2"/>
</dbReference>
<gene>
    <name evidence="1" type="ORF">LC0644_2490</name>
</gene>